<keyword evidence="4" id="KW-0456">Lyase</keyword>
<dbReference type="EMBL" id="JALJOS010000012">
    <property type="protein sequence ID" value="KAK9832469.1"/>
    <property type="molecule type" value="Genomic_DNA"/>
</dbReference>
<protein>
    <recommendedName>
        <fullName evidence="5">CENP-V/GFA domain-containing protein</fullName>
    </recommendedName>
</protein>
<dbReference type="InterPro" id="IPR011057">
    <property type="entry name" value="Mss4-like_sf"/>
</dbReference>
<dbReference type="Gene3D" id="3.90.1590.10">
    <property type="entry name" value="glutathione-dependent formaldehyde- activating enzyme (gfa)"/>
    <property type="match status" value="1"/>
</dbReference>
<name>A0AAW1RFT7_9CHLO</name>
<proteinExistence type="inferred from homology"/>
<comment type="similarity">
    <text evidence="1">Belongs to the Gfa family.</text>
</comment>
<keyword evidence="3" id="KW-0862">Zinc</keyword>
<evidence type="ECO:0000313" key="7">
    <source>
        <dbReference type="Proteomes" id="UP001438707"/>
    </source>
</evidence>
<evidence type="ECO:0000256" key="1">
    <source>
        <dbReference type="ARBA" id="ARBA00005495"/>
    </source>
</evidence>
<organism evidence="6 7">
    <name type="scientific">Apatococcus lobatus</name>
    <dbReference type="NCBI Taxonomy" id="904363"/>
    <lineage>
        <taxon>Eukaryota</taxon>
        <taxon>Viridiplantae</taxon>
        <taxon>Chlorophyta</taxon>
        <taxon>core chlorophytes</taxon>
        <taxon>Trebouxiophyceae</taxon>
        <taxon>Chlorellales</taxon>
        <taxon>Chlorellaceae</taxon>
        <taxon>Apatococcus</taxon>
    </lineage>
</organism>
<comment type="caution">
    <text evidence="6">The sequence shown here is derived from an EMBL/GenBank/DDBJ whole genome shotgun (WGS) entry which is preliminary data.</text>
</comment>
<evidence type="ECO:0000256" key="4">
    <source>
        <dbReference type="ARBA" id="ARBA00023239"/>
    </source>
</evidence>
<dbReference type="Proteomes" id="UP001438707">
    <property type="component" value="Unassembled WGS sequence"/>
</dbReference>
<sequence length="136" mass="14875">MSVSVNGGCLCGALRYTSTPYNEKAANYCHCRLCQKANGAPVVVFTWVPKENFKFAKGKPQRYATSDKGERLFCGTCGTQVGFETKGPVVGVTVPTLDNPEDFAPQQHIFVSSKQPWFKDNDGLPHLKEGPDSESI</sequence>
<dbReference type="GO" id="GO:0046872">
    <property type="term" value="F:metal ion binding"/>
    <property type="evidence" value="ECO:0007669"/>
    <property type="project" value="UniProtKB-KW"/>
</dbReference>
<dbReference type="SUPFAM" id="SSF51316">
    <property type="entry name" value="Mss4-like"/>
    <property type="match status" value="1"/>
</dbReference>
<evidence type="ECO:0000256" key="3">
    <source>
        <dbReference type="ARBA" id="ARBA00022833"/>
    </source>
</evidence>
<dbReference type="PROSITE" id="PS51891">
    <property type="entry name" value="CENP_V_GFA"/>
    <property type="match status" value="1"/>
</dbReference>
<dbReference type="PANTHER" id="PTHR33337">
    <property type="entry name" value="GFA DOMAIN-CONTAINING PROTEIN"/>
    <property type="match status" value="1"/>
</dbReference>
<dbReference type="AlphaFoldDB" id="A0AAW1RFT7"/>
<evidence type="ECO:0000259" key="5">
    <source>
        <dbReference type="PROSITE" id="PS51891"/>
    </source>
</evidence>
<gene>
    <name evidence="6" type="ORF">WJX74_011116</name>
</gene>
<dbReference type="Pfam" id="PF04828">
    <property type="entry name" value="GFA"/>
    <property type="match status" value="1"/>
</dbReference>
<reference evidence="6 7" key="1">
    <citation type="journal article" date="2024" name="Nat. Commun.">
        <title>Phylogenomics reveals the evolutionary origins of lichenization in chlorophyte algae.</title>
        <authorList>
            <person name="Puginier C."/>
            <person name="Libourel C."/>
            <person name="Otte J."/>
            <person name="Skaloud P."/>
            <person name="Haon M."/>
            <person name="Grisel S."/>
            <person name="Petersen M."/>
            <person name="Berrin J.G."/>
            <person name="Delaux P.M."/>
            <person name="Dal Grande F."/>
            <person name="Keller J."/>
        </authorList>
    </citation>
    <scope>NUCLEOTIDE SEQUENCE [LARGE SCALE GENOMIC DNA]</scope>
    <source>
        <strain evidence="6 7">SAG 2145</strain>
    </source>
</reference>
<keyword evidence="2" id="KW-0479">Metal-binding</keyword>
<dbReference type="PANTHER" id="PTHR33337:SF40">
    <property type="entry name" value="CENP-V_GFA DOMAIN-CONTAINING PROTEIN-RELATED"/>
    <property type="match status" value="1"/>
</dbReference>
<evidence type="ECO:0000313" key="6">
    <source>
        <dbReference type="EMBL" id="KAK9832469.1"/>
    </source>
</evidence>
<dbReference type="GO" id="GO:0016846">
    <property type="term" value="F:carbon-sulfur lyase activity"/>
    <property type="evidence" value="ECO:0007669"/>
    <property type="project" value="InterPro"/>
</dbReference>
<evidence type="ECO:0000256" key="2">
    <source>
        <dbReference type="ARBA" id="ARBA00022723"/>
    </source>
</evidence>
<keyword evidence="7" id="KW-1185">Reference proteome</keyword>
<dbReference type="InterPro" id="IPR006913">
    <property type="entry name" value="CENP-V/GFA"/>
</dbReference>
<feature type="domain" description="CENP-V/GFA" evidence="5">
    <location>
        <begin position="5"/>
        <end position="118"/>
    </location>
</feature>
<accession>A0AAW1RFT7</accession>